<dbReference type="CDD" id="cd17321">
    <property type="entry name" value="MFS_MMR_MDR_like"/>
    <property type="match status" value="1"/>
</dbReference>
<dbReference type="SUPFAM" id="SSF103473">
    <property type="entry name" value="MFS general substrate transporter"/>
    <property type="match status" value="1"/>
</dbReference>
<feature type="transmembrane region" description="Helical" evidence="6">
    <location>
        <begin position="395"/>
        <end position="416"/>
    </location>
</feature>
<keyword evidence="4 6" id="KW-1133">Transmembrane helix</keyword>
<dbReference type="Pfam" id="PF07690">
    <property type="entry name" value="MFS_1"/>
    <property type="match status" value="1"/>
</dbReference>
<evidence type="ECO:0000256" key="5">
    <source>
        <dbReference type="ARBA" id="ARBA00023136"/>
    </source>
</evidence>
<dbReference type="InterPro" id="IPR020846">
    <property type="entry name" value="MFS_dom"/>
</dbReference>
<dbReference type="Gene3D" id="1.20.1720.10">
    <property type="entry name" value="Multidrug resistance protein D"/>
    <property type="match status" value="1"/>
</dbReference>
<feature type="domain" description="Major facilitator superfamily (MFS) profile" evidence="7">
    <location>
        <begin position="11"/>
        <end position="451"/>
    </location>
</feature>
<accession>A0ABR7AW24</accession>
<evidence type="ECO:0000313" key="9">
    <source>
        <dbReference type="Proteomes" id="UP000651852"/>
    </source>
</evidence>
<dbReference type="EMBL" id="JACONW010000005">
    <property type="protein sequence ID" value="MBC3948580.1"/>
    <property type="molecule type" value="Genomic_DNA"/>
</dbReference>
<evidence type="ECO:0000313" key="8">
    <source>
        <dbReference type="EMBL" id="MBC3948580.1"/>
    </source>
</evidence>
<dbReference type="InterPro" id="IPR011701">
    <property type="entry name" value="MFS"/>
</dbReference>
<reference evidence="8 9" key="1">
    <citation type="submission" date="2020-08" db="EMBL/GenBank/DDBJ databases">
        <title>Putative novel bacterial strains isolated from necrotic wheat leaf tissues caused by Xanthomonas translucens.</title>
        <authorList>
            <person name="Tambong J.T."/>
        </authorList>
    </citation>
    <scope>NUCLEOTIDE SEQUENCE [LARGE SCALE GENOMIC DNA]</scope>
    <source>
        <strain evidence="8 9">DOAB 1069</strain>
    </source>
</reference>
<keyword evidence="3 6" id="KW-0812">Transmembrane</keyword>
<feature type="transmembrane region" description="Helical" evidence="6">
    <location>
        <begin position="168"/>
        <end position="186"/>
    </location>
</feature>
<keyword evidence="5 6" id="KW-0472">Membrane</keyword>
<name>A0ABR7AW24_9PSED</name>
<dbReference type="Gene3D" id="1.20.1250.20">
    <property type="entry name" value="MFS general substrate transporter like domains"/>
    <property type="match status" value="1"/>
</dbReference>
<protein>
    <submittedName>
        <fullName evidence="8">MFS transporter</fullName>
    </submittedName>
</protein>
<feature type="transmembrane region" description="Helical" evidence="6">
    <location>
        <begin position="102"/>
        <end position="125"/>
    </location>
</feature>
<feature type="transmembrane region" description="Helical" evidence="6">
    <location>
        <begin position="137"/>
        <end position="162"/>
    </location>
</feature>
<gene>
    <name evidence="8" type="ORF">H8S59_02175</name>
</gene>
<feature type="transmembrane region" description="Helical" evidence="6">
    <location>
        <begin position="329"/>
        <end position="347"/>
    </location>
</feature>
<evidence type="ECO:0000256" key="3">
    <source>
        <dbReference type="ARBA" id="ARBA00022692"/>
    </source>
</evidence>
<feature type="transmembrane region" description="Helical" evidence="6">
    <location>
        <begin position="265"/>
        <end position="288"/>
    </location>
</feature>
<dbReference type="Proteomes" id="UP000651852">
    <property type="component" value="Unassembled WGS sequence"/>
</dbReference>
<evidence type="ECO:0000259" key="7">
    <source>
        <dbReference type="PROSITE" id="PS50850"/>
    </source>
</evidence>
<proteinExistence type="predicted"/>
<evidence type="ECO:0000256" key="1">
    <source>
        <dbReference type="ARBA" id="ARBA00004141"/>
    </source>
</evidence>
<evidence type="ECO:0000256" key="2">
    <source>
        <dbReference type="ARBA" id="ARBA00022448"/>
    </source>
</evidence>
<comment type="caution">
    <text evidence="8">The sequence shown here is derived from an EMBL/GenBank/DDBJ whole genome shotgun (WGS) entry which is preliminary data.</text>
</comment>
<keyword evidence="2" id="KW-0813">Transport</keyword>
<feature type="transmembrane region" description="Helical" evidence="6">
    <location>
        <begin position="48"/>
        <end position="69"/>
    </location>
</feature>
<evidence type="ECO:0000256" key="4">
    <source>
        <dbReference type="ARBA" id="ARBA00022989"/>
    </source>
</evidence>
<evidence type="ECO:0000256" key="6">
    <source>
        <dbReference type="SAM" id="Phobius"/>
    </source>
</evidence>
<sequence>MSISNSSLRAILAAACLGFLVVQLDVSVVNVGLGALENAFGTDLTGLQWVINSYALPFSALLILGGAWGDKWGAKSVFAAGFAIFTLASIGCGLANSMTMLIAMRVVQGMGAALLIPTSLTLIRLSFQDPGARRSAVAMWGACGGIALAAGPVIGGLMIQYLGWRSVFLLNVPIGLLAIILIMRFAPDSPRVDKKIDIPGQVSIAICLAALTWSLTESSAKGWVSETLLMMVIAVTAAVVFVVVERRVSHPMLPARLATNKVLGSMALAGAAINLTFYGTVFVFSIYFQTFLHYDAFKTGLSFIPLTAVLTLSTMLSSRIARKVSATRIITTGFSVQIVGFLALSQITADSSFWLLNGALMLVGMGSAMSVPSITNSMLSAVSQHDAGVASGLMASARQLGGVIGVAVFGTLIAHSDKASFSSGMSNAMLLSALVLMLCIGVNLYIARGSSVAAQT</sequence>
<dbReference type="PROSITE" id="PS50850">
    <property type="entry name" value="MFS"/>
    <property type="match status" value="1"/>
</dbReference>
<comment type="subcellular location">
    <subcellularLocation>
        <location evidence="1">Membrane</location>
        <topology evidence="1">Multi-pass membrane protein</topology>
    </subcellularLocation>
</comment>
<dbReference type="PANTHER" id="PTHR42718:SF9">
    <property type="entry name" value="MAJOR FACILITATOR SUPERFAMILY MULTIDRUG TRANSPORTER MFSC"/>
    <property type="match status" value="1"/>
</dbReference>
<feature type="transmembrane region" description="Helical" evidence="6">
    <location>
        <begin position="428"/>
        <end position="447"/>
    </location>
</feature>
<feature type="transmembrane region" description="Helical" evidence="6">
    <location>
        <begin position="76"/>
        <end position="96"/>
    </location>
</feature>
<organism evidence="8 9">
    <name type="scientific">Pseudomonas folii</name>
    <dbReference type="NCBI Taxonomy" id="2762593"/>
    <lineage>
        <taxon>Bacteria</taxon>
        <taxon>Pseudomonadati</taxon>
        <taxon>Pseudomonadota</taxon>
        <taxon>Gammaproteobacteria</taxon>
        <taxon>Pseudomonadales</taxon>
        <taxon>Pseudomonadaceae</taxon>
        <taxon>Pseudomonas</taxon>
    </lineage>
</organism>
<dbReference type="PANTHER" id="PTHR42718">
    <property type="entry name" value="MAJOR FACILITATOR SUPERFAMILY MULTIDRUG TRANSPORTER MFSC"/>
    <property type="match status" value="1"/>
</dbReference>
<feature type="transmembrane region" description="Helical" evidence="6">
    <location>
        <begin position="227"/>
        <end position="244"/>
    </location>
</feature>
<feature type="transmembrane region" description="Helical" evidence="6">
    <location>
        <begin position="353"/>
        <end position="374"/>
    </location>
</feature>
<keyword evidence="9" id="KW-1185">Reference proteome</keyword>
<feature type="transmembrane region" description="Helical" evidence="6">
    <location>
        <begin position="300"/>
        <end position="317"/>
    </location>
</feature>
<dbReference type="RefSeq" id="WP_187520345.1">
    <property type="nucleotide sequence ID" value="NZ_JACONW010000005.1"/>
</dbReference>
<dbReference type="InterPro" id="IPR036259">
    <property type="entry name" value="MFS_trans_sf"/>
</dbReference>